<proteinExistence type="predicted"/>
<sequence>MRKRSGSFGVALLFILVGAVAGDVIGRLLMPLWAVLGRDVLALGSPDGRPWTLSAGILGIQLGGWLQVNLMGLVGMLGGLAWYLRRA</sequence>
<keyword evidence="1" id="KW-0812">Transmembrane</keyword>
<accession>A0A6F8ZIY0</accession>
<keyword evidence="3" id="KW-1185">Reference proteome</keyword>
<dbReference type="EMBL" id="LR778114">
    <property type="protein sequence ID" value="CAB1129685.1"/>
    <property type="molecule type" value="Genomic_DNA"/>
</dbReference>
<evidence type="ECO:0000313" key="2">
    <source>
        <dbReference type="EMBL" id="CAB1129685.1"/>
    </source>
</evidence>
<evidence type="ECO:0008006" key="4">
    <source>
        <dbReference type="Google" id="ProtNLM"/>
    </source>
</evidence>
<feature type="transmembrane region" description="Helical" evidence="1">
    <location>
        <begin position="64"/>
        <end position="84"/>
    </location>
</feature>
<keyword evidence="1" id="KW-1133">Transmembrane helix</keyword>
<gene>
    <name evidence="2" type="ORF">R50_2188</name>
</gene>
<dbReference type="KEGG" id="hfv:R50_2188"/>
<keyword evidence="1" id="KW-0472">Membrane</keyword>
<protein>
    <recommendedName>
        <fullName evidence="4">DUF4321 domain-containing protein</fullName>
    </recommendedName>
</protein>
<evidence type="ECO:0000313" key="3">
    <source>
        <dbReference type="Proteomes" id="UP000503399"/>
    </source>
</evidence>
<name>A0A6F8ZIY0_9FIRM</name>
<organism evidence="2 3">
    <name type="scientific">Candidatus Hydrogenisulfobacillus filiaventi</name>
    <dbReference type="NCBI Taxonomy" id="2707344"/>
    <lineage>
        <taxon>Bacteria</taxon>
        <taxon>Bacillati</taxon>
        <taxon>Bacillota</taxon>
        <taxon>Clostridia</taxon>
        <taxon>Eubacteriales</taxon>
        <taxon>Clostridiales Family XVII. Incertae Sedis</taxon>
        <taxon>Candidatus Hydrogenisulfobacillus</taxon>
    </lineage>
</organism>
<evidence type="ECO:0000256" key="1">
    <source>
        <dbReference type="SAM" id="Phobius"/>
    </source>
</evidence>
<dbReference type="AlphaFoldDB" id="A0A6F8ZIY0"/>
<reference evidence="2 3" key="1">
    <citation type="submission" date="2020-02" db="EMBL/GenBank/DDBJ databases">
        <authorList>
            <person name="Hogendoorn C."/>
        </authorList>
    </citation>
    <scope>NUCLEOTIDE SEQUENCE [LARGE SCALE GENOMIC DNA]</scope>
    <source>
        <strain evidence="2">R501</strain>
    </source>
</reference>
<dbReference type="Proteomes" id="UP000503399">
    <property type="component" value="Chromosome"/>
</dbReference>